<name>A0A0P0W8N5_ORYSJ</name>
<dbReference type="KEGG" id="dosa:Os04g0311100"/>
<dbReference type="EMBL" id="AP008210">
    <property type="protein sequence ID" value="BAF14352.1"/>
    <property type="molecule type" value="Genomic_DNA"/>
</dbReference>
<feature type="non-terminal residue" evidence="2">
    <location>
        <position position="1"/>
    </location>
</feature>
<keyword evidence="1" id="KW-0175">Coiled coil</keyword>
<sequence>LEDAQRQLETSNKEQEALIDIFSEERGRRDLEEENLRGKLKDASSTIQDLLEQLNAARKGRKF</sequence>
<protein>
    <submittedName>
        <fullName evidence="2">Os04g0311100 protein</fullName>
    </submittedName>
</protein>
<evidence type="ECO:0000313" key="2">
    <source>
        <dbReference type="EMBL" id="BAF14352.1"/>
    </source>
</evidence>
<proteinExistence type="predicted"/>
<dbReference type="Gramene" id="Os04t0311100-01">
    <property type="protein sequence ID" value="Os04t0311100-01"/>
    <property type="gene ID" value="Os04g0311100"/>
</dbReference>
<feature type="coiled-coil region" evidence="1">
    <location>
        <begin position="1"/>
        <end position="60"/>
    </location>
</feature>
<reference evidence="2 3" key="1">
    <citation type="journal article" date="2005" name="Nature">
        <title>The map-based sequence of the rice genome.</title>
        <authorList>
            <consortium name="International rice genome sequencing project (IRGSP)"/>
            <person name="Matsumoto T."/>
            <person name="Wu J."/>
            <person name="Kanamori H."/>
            <person name="Katayose Y."/>
            <person name="Fujisawa M."/>
            <person name="Namiki N."/>
            <person name="Mizuno H."/>
            <person name="Yamamoto K."/>
            <person name="Antonio B.A."/>
            <person name="Baba T."/>
            <person name="Sakata K."/>
            <person name="Nagamura Y."/>
            <person name="Aoki H."/>
            <person name="Arikawa K."/>
            <person name="Arita K."/>
            <person name="Bito T."/>
            <person name="Chiden Y."/>
            <person name="Fujitsuka N."/>
            <person name="Fukunaka R."/>
            <person name="Hamada M."/>
            <person name="Harada C."/>
            <person name="Hayashi A."/>
            <person name="Hijishita S."/>
            <person name="Honda M."/>
            <person name="Hosokawa S."/>
            <person name="Ichikawa Y."/>
            <person name="Idonuma A."/>
            <person name="Iijima M."/>
            <person name="Ikeda M."/>
            <person name="Ikeno M."/>
            <person name="Ito K."/>
            <person name="Ito S."/>
            <person name="Ito T."/>
            <person name="Ito Y."/>
            <person name="Ito Y."/>
            <person name="Iwabuchi A."/>
            <person name="Kamiya K."/>
            <person name="Karasawa W."/>
            <person name="Kurita K."/>
            <person name="Katagiri S."/>
            <person name="Kikuta A."/>
            <person name="Kobayashi H."/>
            <person name="Kobayashi N."/>
            <person name="Machita K."/>
            <person name="Maehara T."/>
            <person name="Masukawa M."/>
            <person name="Mizubayashi T."/>
            <person name="Mukai Y."/>
            <person name="Nagasaki H."/>
            <person name="Nagata Y."/>
            <person name="Naito S."/>
            <person name="Nakashima M."/>
            <person name="Nakama Y."/>
            <person name="Nakamichi Y."/>
            <person name="Nakamura M."/>
            <person name="Meguro A."/>
            <person name="Negishi M."/>
            <person name="Ohta I."/>
            <person name="Ohta T."/>
            <person name="Okamoto M."/>
            <person name="Ono N."/>
            <person name="Saji S."/>
            <person name="Sakaguchi M."/>
            <person name="Sakai K."/>
            <person name="Shibata M."/>
            <person name="Shimokawa T."/>
            <person name="Song J."/>
            <person name="Takazaki Y."/>
            <person name="Terasawa K."/>
            <person name="Tsugane M."/>
            <person name="Tsuji K."/>
            <person name="Ueda S."/>
            <person name="Waki K."/>
            <person name="Yamagata H."/>
            <person name="Yamamoto M."/>
            <person name="Yamamoto S."/>
            <person name="Yamane H."/>
            <person name="Yoshiki S."/>
            <person name="Yoshihara R."/>
            <person name="Yukawa K."/>
            <person name="Zhong H."/>
            <person name="Yano M."/>
            <person name="Yuan Q."/>
            <person name="Ouyang S."/>
            <person name="Liu J."/>
            <person name="Jones K.M."/>
            <person name="Gansberger K."/>
            <person name="Moffat K."/>
            <person name="Hill J."/>
            <person name="Bera J."/>
            <person name="Fadrosh D."/>
            <person name="Jin S."/>
            <person name="Johri S."/>
            <person name="Kim M."/>
            <person name="Overton L."/>
            <person name="Reardon M."/>
            <person name="Tsitrin T."/>
            <person name="Vuong H."/>
            <person name="Weaver B."/>
            <person name="Ciecko A."/>
            <person name="Tallon L."/>
            <person name="Jackson J."/>
            <person name="Pai G."/>
            <person name="Aken S.V."/>
            <person name="Utterback T."/>
            <person name="Reidmuller S."/>
            <person name="Feldblyum T."/>
            <person name="Hsiao J."/>
            <person name="Zismann V."/>
            <person name="Iobst S."/>
            <person name="de Vazeille A.R."/>
            <person name="Buell C.R."/>
            <person name="Ying K."/>
            <person name="Li Y."/>
            <person name="Lu T."/>
            <person name="Huang Y."/>
            <person name="Zhao Q."/>
            <person name="Feng Q."/>
            <person name="Zhang L."/>
            <person name="Zhu J."/>
            <person name="Weng Q."/>
            <person name="Mu J."/>
            <person name="Lu Y."/>
            <person name="Fan D."/>
            <person name="Liu Y."/>
            <person name="Guan J."/>
            <person name="Zhang Y."/>
            <person name="Yu S."/>
            <person name="Liu X."/>
            <person name="Zhang Y."/>
            <person name="Hong G."/>
            <person name="Han B."/>
            <person name="Choisne N."/>
            <person name="Demange N."/>
            <person name="Orjeda G."/>
            <person name="Samain S."/>
            <person name="Cattolico L."/>
            <person name="Pelletier E."/>
            <person name="Couloux A."/>
            <person name="Segurens B."/>
            <person name="Wincker P."/>
            <person name="D'Hont A."/>
            <person name="Scarpelli C."/>
            <person name="Weissenbach J."/>
            <person name="Salanoubat M."/>
            <person name="Quetier F."/>
            <person name="Yu Y."/>
            <person name="Kim H.R."/>
            <person name="Rambo T."/>
            <person name="Currie J."/>
            <person name="Collura K."/>
            <person name="Luo M."/>
            <person name="Yang T."/>
            <person name="Ammiraju J.S.S."/>
            <person name="Engler F."/>
            <person name="Soderlund C."/>
            <person name="Wing R.A."/>
            <person name="Palmer L.E."/>
            <person name="de la Bastide M."/>
            <person name="Spiegel L."/>
            <person name="Nascimento L."/>
            <person name="Zutavern T."/>
            <person name="O'Shaughnessy A."/>
            <person name="Dike S."/>
            <person name="Dedhia N."/>
            <person name="Preston R."/>
            <person name="Balija V."/>
            <person name="McCombie W.R."/>
            <person name="Chow T."/>
            <person name="Chen H."/>
            <person name="Chung M."/>
            <person name="Chen C."/>
            <person name="Shaw J."/>
            <person name="Wu H."/>
            <person name="Hsiao K."/>
            <person name="Chao Y."/>
            <person name="Chu M."/>
            <person name="Cheng C."/>
            <person name="Hour A."/>
            <person name="Lee P."/>
            <person name="Lin S."/>
            <person name="Lin Y."/>
            <person name="Liou J."/>
            <person name="Liu S."/>
            <person name="Hsing Y."/>
            <person name="Raghuvanshi S."/>
            <person name="Mohanty A."/>
            <person name="Bharti A.K."/>
            <person name="Gaur A."/>
            <person name="Gupta V."/>
            <person name="Kumar D."/>
            <person name="Ravi V."/>
            <person name="Vij S."/>
            <person name="Kapur A."/>
            <person name="Khurana P."/>
            <person name="Khurana P."/>
            <person name="Khurana J.P."/>
            <person name="Tyagi A.K."/>
            <person name="Gaikwad K."/>
            <person name="Singh A."/>
            <person name="Dalal V."/>
            <person name="Srivastava S."/>
            <person name="Dixit A."/>
            <person name="Pal A.K."/>
            <person name="Ghazi I.A."/>
            <person name="Yadav M."/>
            <person name="Pandit A."/>
            <person name="Bhargava A."/>
            <person name="Sureshbabu K."/>
            <person name="Batra K."/>
            <person name="Sharma T.R."/>
            <person name="Mohapatra T."/>
            <person name="Singh N.K."/>
            <person name="Messing J."/>
            <person name="Nelson A.B."/>
            <person name="Fuks G."/>
            <person name="Kavchok S."/>
            <person name="Keizer G."/>
            <person name="Linton E."/>
            <person name="Llaca V."/>
            <person name="Song R."/>
            <person name="Tanyolac B."/>
            <person name="Young S."/>
            <person name="Ho-Il K."/>
            <person name="Hahn J.H."/>
            <person name="Sangsakoo G."/>
            <person name="Vanavichit A."/>
            <person name="de Mattos Luiz.A.T."/>
            <person name="Zimmer P.D."/>
            <person name="Malone G."/>
            <person name="Dellagostin O."/>
            <person name="de Oliveira A.C."/>
            <person name="Bevan M."/>
            <person name="Bancroft I."/>
            <person name="Minx P."/>
            <person name="Cordum H."/>
            <person name="Wilson R."/>
            <person name="Cheng Z."/>
            <person name="Jin W."/>
            <person name="Jiang J."/>
            <person name="Leong S.A."/>
            <person name="Iwama H."/>
            <person name="Gojobori T."/>
            <person name="Itoh T."/>
            <person name="Niimura Y."/>
            <person name="Fujii Y."/>
            <person name="Habara T."/>
            <person name="Sakai H."/>
            <person name="Sato Y."/>
            <person name="Wilson G."/>
            <person name="Kumar K."/>
            <person name="McCouch S."/>
            <person name="Juretic N."/>
            <person name="Hoen D."/>
            <person name="Wright S."/>
            <person name="Bruskiewich R."/>
            <person name="Bureau T."/>
            <person name="Miyao A."/>
            <person name="Hirochika H."/>
            <person name="Nishikawa T."/>
            <person name="Kadowaki K."/>
            <person name="Sugiura M."/>
            <person name="Burr B."/>
            <person name="Sasaki T."/>
        </authorList>
    </citation>
    <scope>NUCLEOTIDE SEQUENCE [LARGE SCALE GENOMIC DNA]</scope>
    <source>
        <strain evidence="3">cv. Nipponbare</strain>
    </source>
</reference>
<evidence type="ECO:0000256" key="1">
    <source>
        <dbReference type="SAM" id="Coils"/>
    </source>
</evidence>
<dbReference type="AlphaFoldDB" id="A0A0P0W8N5"/>
<dbReference type="SMR" id="A0A0P0W8N5"/>
<organism evidence="2 3">
    <name type="scientific">Oryza sativa subsp. japonica</name>
    <name type="common">Rice</name>
    <dbReference type="NCBI Taxonomy" id="39947"/>
    <lineage>
        <taxon>Eukaryota</taxon>
        <taxon>Viridiplantae</taxon>
        <taxon>Streptophyta</taxon>
        <taxon>Embryophyta</taxon>
        <taxon>Tracheophyta</taxon>
        <taxon>Spermatophyta</taxon>
        <taxon>Magnoliopsida</taxon>
        <taxon>Liliopsida</taxon>
        <taxon>Poales</taxon>
        <taxon>Poaceae</taxon>
        <taxon>BOP clade</taxon>
        <taxon>Oryzoideae</taxon>
        <taxon>Oryzeae</taxon>
        <taxon>Oryzinae</taxon>
        <taxon>Oryza</taxon>
        <taxon>Oryza sativa</taxon>
    </lineage>
</organism>
<evidence type="ECO:0000313" key="3">
    <source>
        <dbReference type="Proteomes" id="UP000000763"/>
    </source>
</evidence>
<gene>
    <name evidence="2" type="ordered locus">Os04g0311100</name>
</gene>
<accession>A0A0P0W8N5</accession>
<reference evidence="3" key="2">
    <citation type="journal article" date="2008" name="Nucleic Acids Res.">
        <title>The rice annotation project database (RAP-DB): 2008 update.</title>
        <authorList>
            <consortium name="The rice annotation project (RAP)"/>
        </authorList>
    </citation>
    <scope>GENOME REANNOTATION</scope>
    <source>
        <strain evidence="3">cv. Nipponbare</strain>
    </source>
</reference>
<dbReference type="Proteomes" id="UP000000763">
    <property type="component" value="Chromosome 4"/>
</dbReference>